<accession>A0A5M8QIQ4</accession>
<organism evidence="1 2">
    <name type="scientific">Agrococcus sediminis</name>
    <dbReference type="NCBI Taxonomy" id="2599924"/>
    <lineage>
        <taxon>Bacteria</taxon>
        <taxon>Bacillati</taxon>
        <taxon>Actinomycetota</taxon>
        <taxon>Actinomycetes</taxon>
        <taxon>Micrococcales</taxon>
        <taxon>Microbacteriaceae</taxon>
        <taxon>Agrococcus</taxon>
    </lineage>
</organism>
<dbReference type="SUPFAM" id="SSF52540">
    <property type="entry name" value="P-loop containing nucleoside triphosphate hydrolases"/>
    <property type="match status" value="1"/>
</dbReference>
<dbReference type="RefSeq" id="WP_128190191.1">
    <property type="nucleotide sequence ID" value="NZ_JBIVQT010000008.1"/>
</dbReference>
<keyword evidence="1" id="KW-0418">Kinase</keyword>
<keyword evidence="2" id="KW-1185">Reference proteome</keyword>
<dbReference type="AlphaFoldDB" id="A0A5M8QIQ4"/>
<keyword evidence="1" id="KW-0808">Transferase</keyword>
<dbReference type="Gene3D" id="3.40.50.300">
    <property type="entry name" value="P-loop containing nucleotide triphosphate hydrolases"/>
    <property type="match status" value="1"/>
</dbReference>
<dbReference type="InterPro" id="IPR027417">
    <property type="entry name" value="P-loop_NTPase"/>
</dbReference>
<evidence type="ECO:0000313" key="1">
    <source>
        <dbReference type="EMBL" id="KAA6435001.1"/>
    </source>
</evidence>
<dbReference type="GO" id="GO:0016301">
    <property type="term" value="F:kinase activity"/>
    <property type="evidence" value="ECO:0007669"/>
    <property type="project" value="UniProtKB-KW"/>
</dbReference>
<dbReference type="OrthoDB" id="3199600at2"/>
<dbReference type="PANTHER" id="PTHR37816:SF1">
    <property type="entry name" value="TOXIN"/>
    <property type="match status" value="1"/>
</dbReference>
<dbReference type="InterPro" id="IPR052922">
    <property type="entry name" value="Cytidylate_Kinase-2"/>
</dbReference>
<dbReference type="Proteomes" id="UP000323221">
    <property type="component" value="Unassembled WGS sequence"/>
</dbReference>
<comment type="caution">
    <text evidence="1">The sequence shown here is derived from an EMBL/GenBank/DDBJ whole genome shotgun (WGS) entry which is preliminary data.</text>
</comment>
<name>A0A5M8QIQ4_9MICO</name>
<reference evidence="1 2" key="1">
    <citation type="submission" date="2019-08" db="EMBL/GenBank/DDBJ databases">
        <title>Agrococcus lahaulensis sp. nov., isolated from a cold desert of the Indian Himalayas.</title>
        <authorList>
            <person name="Qu J.H."/>
        </authorList>
    </citation>
    <scope>NUCLEOTIDE SEQUENCE [LARGE SCALE GENOMIC DNA]</scope>
    <source>
        <strain evidence="1 2">NS18</strain>
    </source>
</reference>
<protein>
    <submittedName>
        <fullName evidence="1">Adenylate kinase</fullName>
    </submittedName>
</protein>
<proteinExistence type="predicted"/>
<evidence type="ECO:0000313" key="2">
    <source>
        <dbReference type="Proteomes" id="UP000323221"/>
    </source>
</evidence>
<sequence>MSAGTIDDVRRARRLLCFGATGSGKSTMATRLGERLGLPVTLVDDLCWDPGWREPSQEERDRRVLPLLEREAYVFDSVYGPHNAVALERVDAIVALDYPRHVSLARLIRRTARRIRTGELVCNGNVETLRLALARDSIIVWHFRSWRSKRERMRRWHADASAPPVLLLRRPAEADALLAQLG</sequence>
<dbReference type="EMBL" id="VOIR01000012">
    <property type="protein sequence ID" value="KAA6435001.1"/>
    <property type="molecule type" value="Genomic_DNA"/>
</dbReference>
<gene>
    <name evidence="1" type="ORF">FQ330_04345</name>
</gene>
<dbReference type="PANTHER" id="PTHR37816">
    <property type="entry name" value="YALI0E33011P"/>
    <property type="match status" value="1"/>
</dbReference>